<evidence type="ECO:0000256" key="6">
    <source>
        <dbReference type="ARBA" id="ARBA00023180"/>
    </source>
</evidence>
<sequence length="357" mass="42042">MTVAISKKTLTTRKYGGNSVESFPQPHHTTWEGLEAEEQREPLSNDQLSEVTEVDQLSDTNHKNSLSPYTDTFVFDKLFSNVLKPSKLQPFYYRSKGVTKNDDITVTSLITVDRFDILLNNMLTYEGPFSVALHILDDNKLNSHLSKLNNFLEKYSNITEYRLDLHLIIDKYPRQFNYFRNVARFFSKTELVLPLDIDFIINKNFLKHFAKNEKLKEKLKNEKAVFILPAFEFTKDLVDTKYLDFPQTKEEITHLFGENFIVFHGNSNEGHTSTKYDKWFQSNEMYTIQPFSTKYEPYAVFNSSQVPWSDERFTGYGANKAAWWYEIYLAGLEFWILPDDFVIHQYHKYNDAVRHNE</sequence>
<dbReference type="GO" id="GO:0035269">
    <property type="term" value="P:protein O-linked glycosylation via mannose"/>
    <property type="evidence" value="ECO:0007669"/>
    <property type="project" value="TreeGrafter"/>
</dbReference>
<keyword evidence="5" id="KW-0472">Membrane</keyword>
<dbReference type="InterPro" id="IPR029044">
    <property type="entry name" value="Nucleotide-diphossugar_trans"/>
</dbReference>
<dbReference type="GO" id="GO:0042285">
    <property type="term" value="F:xylosyltransferase activity"/>
    <property type="evidence" value="ECO:0007669"/>
    <property type="project" value="TreeGrafter"/>
</dbReference>
<comment type="caution">
    <text evidence="7">The sequence shown here is derived from an EMBL/GenBank/DDBJ whole genome shotgun (WGS) entry which is preliminary data.</text>
</comment>
<dbReference type="PANTHER" id="PTHR12270:SF25">
    <property type="entry name" value="GLYCOSYLTRANSFERASE-LIKE PROTEIN LARGE"/>
    <property type="match status" value="1"/>
</dbReference>
<evidence type="ECO:0008006" key="9">
    <source>
        <dbReference type="Google" id="ProtNLM"/>
    </source>
</evidence>
<dbReference type="Pfam" id="PF13896">
    <property type="entry name" value="Glyco_transf_49"/>
    <property type="match status" value="1"/>
</dbReference>
<organism evidence="7 8">
    <name type="scientific">Clydaea vesicula</name>
    <dbReference type="NCBI Taxonomy" id="447962"/>
    <lineage>
        <taxon>Eukaryota</taxon>
        <taxon>Fungi</taxon>
        <taxon>Fungi incertae sedis</taxon>
        <taxon>Chytridiomycota</taxon>
        <taxon>Chytridiomycota incertae sedis</taxon>
        <taxon>Chytridiomycetes</taxon>
        <taxon>Lobulomycetales</taxon>
        <taxon>Lobulomycetaceae</taxon>
        <taxon>Clydaea</taxon>
    </lineage>
</organism>
<evidence type="ECO:0000256" key="5">
    <source>
        <dbReference type="ARBA" id="ARBA00023136"/>
    </source>
</evidence>
<dbReference type="GO" id="GO:0015020">
    <property type="term" value="F:glucuronosyltransferase activity"/>
    <property type="evidence" value="ECO:0007669"/>
    <property type="project" value="TreeGrafter"/>
</dbReference>
<name>A0AAD5U1R2_9FUNG</name>
<keyword evidence="3" id="KW-0735">Signal-anchor</keyword>
<evidence type="ECO:0000313" key="7">
    <source>
        <dbReference type="EMBL" id="KAJ3216195.1"/>
    </source>
</evidence>
<evidence type="ECO:0000256" key="1">
    <source>
        <dbReference type="ARBA" id="ARBA00004606"/>
    </source>
</evidence>
<keyword evidence="6" id="KW-0325">Glycoprotein</keyword>
<evidence type="ECO:0000256" key="4">
    <source>
        <dbReference type="ARBA" id="ARBA00022989"/>
    </source>
</evidence>
<dbReference type="GO" id="GO:0016020">
    <property type="term" value="C:membrane"/>
    <property type="evidence" value="ECO:0007669"/>
    <property type="project" value="UniProtKB-SubCell"/>
</dbReference>
<evidence type="ECO:0000256" key="3">
    <source>
        <dbReference type="ARBA" id="ARBA00022968"/>
    </source>
</evidence>
<accession>A0AAD5U1R2</accession>
<feature type="non-terminal residue" evidence="7">
    <location>
        <position position="1"/>
    </location>
</feature>
<dbReference type="SUPFAM" id="SSF53448">
    <property type="entry name" value="Nucleotide-diphospho-sugar transferases"/>
    <property type="match status" value="1"/>
</dbReference>
<comment type="subcellular location">
    <subcellularLocation>
        <location evidence="1">Membrane</location>
        <topology evidence="1">Single-pass type II membrane protein</topology>
    </subcellularLocation>
</comment>
<reference evidence="7" key="1">
    <citation type="submission" date="2020-05" db="EMBL/GenBank/DDBJ databases">
        <title>Phylogenomic resolution of chytrid fungi.</title>
        <authorList>
            <person name="Stajich J.E."/>
            <person name="Amses K."/>
            <person name="Simmons R."/>
            <person name="Seto K."/>
            <person name="Myers J."/>
            <person name="Bonds A."/>
            <person name="Quandt C.A."/>
            <person name="Barry K."/>
            <person name="Liu P."/>
            <person name="Grigoriev I."/>
            <person name="Longcore J.E."/>
            <person name="James T.Y."/>
        </authorList>
    </citation>
    <scope>NUCLEOTIDE SEQUENCE</scope>
    <source>
        <strain evidence="7">JEL0476</strain>
    </source>
</reference>
<dbReference type="PANTHER" id="PTHR12270">
    <property type="entry name" value="GLYCOSYLTRANSFERASE-RELATED"/>
    <property type="match status" value="1"/>
</dbReference>
<evidence type="ECO:0000256" key="2">
    <source>
        <dbReference type="ARBA" id="ARBA00022692"/>
    </source>
</evidence>
<proteinExistence type="predicted"/>
<evidence type="ECO:0000313" key="8">
    <source>
        <dbReference type="Proteomes" id="UP001211065"/>
    </source>
</evidence>
<dbReference type="Gene3D" id="3.90.550.10">
    <property type="entry name" value="Spore Coat Polysaccharide Biosynthesis Protein SpsA, Chain A"/>
    <property type="match status" value="1"/>
</dbReference>
<gene>
    <name evidence="7" type="ORF">HK099_005980</name>
</gene>
<keyword evidence="2" id="KW-0812">Transmembrane</keyword>
<keyword evidence="4" id="KW-1133">Transmembrane helix</keyword>
<dbReference type="InterPro" id="IPR051292">
    <property type="entry name" value="Xyl/GlcA_transferase"/>
</dbReference>
<dbReference type="AlphaFoldDB" id="A0AAD5U1R2"/>
<protein>
    <recommendedName>
        <fullName evidence="9">Glycosyltransferase family 49 protein</fullName>
    </recommendedName>
</protein>
<keyword evidence="8" id="KW-1185">Reference proteome</keyword>
<dbReference type="Proteomes" id="UP001211065">
    <property type="component" value="Unassembled WGS sequence"/>
</dbReference>
<dbReference type="EMBL" id="JADGJW010000492">
    <property type="protein sequence ID" value="KAJ3216195.1"/>
    <property type="molecule type" value="Genomic_DNA"/>
</dbReference>